<name>A0ABQ4DAT8_9CELL</name>
<reference evidence="4 5" key="1">
    <citation type="submission" date="2021-01" db="EMBL/GenBank/DDBJ databases">
        <title>Whole genome shotgun sequence of Cellulomonas oligotrophica NBRC 109435.</title>
        <authorList>
            <person name="Komaki H."/>
            <person name="Tamura T."/>
        </authorList>
    </citation>
    <scope>NUCLEOTIDE SEQUENCE [LARGE SCALE GENOMIC DNA]</scope>
    <source>
        <strain evidence="4 5">NBRC 109435</strain>
    </source>
</reference>
<sequence>MAGAVARRWRLTPCRSGARHGRHPMATHTPDVTVVGWIGSEVRSFHTDDGGVPFAQFRLGATRRFFDRQSGAFRDGPTVWYTVKAWRQTALNLGHSLRKGDPVVVVGRLATSEWVAQDGPRTDVVIEATAVGHDLTYGTAHFRRAMTTRPSADDGTDAAAAGEGRAGERDTAVDVSDLVEDPQDELGASPVLPGDGADAGPWGVPGIEEVEPALVGRG</sequence>
<evidence type="ECO:0000256" key="2">
    <source>
        <dbReference type="PROSITE-ProRule" id="PRU00252"/>
    </source>
</evidence>
<dbReference type="PROSITE" id="PS50935">
    <property type="entry name" value="SSB"/>
    <property type="match status" value="1"/>
</dbReference>
<accession>A0ABQ4DAT8</accession>
<organism evidence="4 5">
    <name type="scientific">Cellulomonas oligotrophica</name>
    <dbReference type="NCBI Taxonomy" id="931536"/>
    <lineage>
        <taxon>Bacteria</taxon>
        <taxon>Bacillati</taxon>
        <taxon>Actinomycetota</taxon>
        <taxon>Actinomycetes</taxon>
        <taxon>Micrococcales</taxon>
        <taxon>Cellulomonadaceae</taxon>
        <taxon>Cellulomonas</taxon>
    </lineage>
</organism>
<evidence type="ECO:0000256" key="3">
    <source>
        <dbReference type="SAM" id="MobiDB-lite"/>
    </source>
</evidence>
<protein>
    <recommendedName>
        <fullName evidence="6">Single-stranded DNA-binding protein</fullName>
    </recommendedName>
</protein>
<evidence type="ECO:0000256" key="1">
    <source>
        <dbReference type="ARBA" id="ARBA00023125"/>
    </source>
</evidence>
<comment type="caution">
    <text evidence="4">The sequence shown here is derived from an EMBL/GenBank/DDBJ whole genome shotgun (WGS) entry which is preliminary data.</text>
</comment>
<dbReference type="Gene3D" id="2.40.50.140">
    <property type="entry name" value="Nucleic acid-binding proteins"/>
    <property type="match status" value="1"/>
</dbReference>
<evidence type="ECO:0000313" key="5">
    <source>
        <dbReference type="Proteomes" id="UP000618382"/>
    </source>
</evidence>
<dbReference type="Pfam" id="PF00436">
    <property type="entry name" value="SSB"/>
    <property type="match status" value="1"/>
</dbReference>
<evidence type="ECO:0000313" key="4">
    <source>
        <dbReference type="EMBL" id="GIG32846.1"/>
    </source>
</evidence>
<dbReference type="EMBL" id="BONN01000005">
    <property type="protein sequence ID" value="GIG32846.1"/>
    <property type="molecule type" value="Genomic_DNA"/>
</dbReference>
<dbReference type="InterPro" id="IPR000424">
    <property type="entry name" value="Primosome_PriB/ssb"/>
</dbReference>
<evidence type="ECO:0008006" key="6">
    <source>
        <dbReference type="Google" id="ProtNLM"/>
    </source>
</evidence>
<keyword evidence="1 2" id="KW-0238">DNA-binding</keyword>
<proteinExistence type="predicted"/>
<dbReference type="Proteomes" id="UP000618382">
    <property type="component" value="Unassembled WGS sequence"/>
</dbReference>
<dbReference type="SUPFAM" id="SSF50249">
    <property type="entry name" value="Nucleic acid-binding proteins"/>
    <property type="match status" value="1"/>
</dbReference>
<keyword evidence="5" id="KW-1185">Reference proteome</keyword>
<gene>
    <name evidence="4" type="ORF">Col01nite_20050</name>
</gene>
<feature type="region of interest" description="Disordered" evidence="3">
    <location>
        <begin position="147"/>
        <end position="218"/>
    </location>
</feature>
<dbReference type="CDD" id="cd04496">
    <property type="entry name" value="SSB_OBF"/>
    <property type="match status" value="1"/>
</dbReference>
<dbReference type="InterPro" id="IPR012340">
    <property type="entry name" value="NA-bd_OB-fold"/>
</dbReference>